<proteinExistence type="predicted"/>
<dbReference type="PROSITE" id="PS50995">
    <property type="entry name" value="HTH_MARR_2"/>
    <property type="match status" value="1"/>
</dbReference>
<dbReference type="RefSeq" id="WP_189478544.1">
    <property type="nucleotide sequence ID" value="NZ_BMYM01000003.1"/>
</dbReference>
<dbReference type="GO" id="GO:0006950">
    <property type="term" value="P:response to stress"/>
    <property type="evidence" value="ECO:0007669"/>
    <property type="project" value="TreeGrafter"/>
</dbReference>
<dbReference type="Gene3D" id="1.10.10.10">
    <property type="entry name" value="Winged helix-like DNA-binding domain superfamily/Winged helix DNA-binding domain"/>
    <property type="match status" value="1"/>
</dbReference>
<dbReference type="Pfam" id="PF12802">
    <property type="entry name" value="MarR_2"/>
    <property type="match status" value="1"/>
</dbReference>
<dbReference type="InterPro" id="IPR039422">
    <property type="entry name" value="MarR/SlyA-like"/>
</dbReference>
<feature type="domain" description="HTH marR-type" evidence="1">
    <location>
        <begin position="13"/>
        <end position="146"/>
    </location>
</feature>
<dbReference type="InterPro" id="IPR036390">
    <property type="entry name" value="WH_DNA-bd_sf"/>
</dbReference>
<dbReference type="SUPFAM" id="SSF46785">
    <property type="entry name" value="Winged helix' DNA-binding domain"/>
    <property type="match status" value="1"/>
</dbReference>
<dbReference type="SMART" id="SM00347">
    <property type="entry name" value="HTH_MARR"/>
    <property type="match status" value="1"/>
</dbReference>
<dbReference type="PANTHER" id="PTHR33164:SF57">
    <property type="entry name" value="MARR-FAMILY TRANSCRIPTIONAL REGULATOR"/>
    <property type="match status" value="1"/>
</dbReference>
<organism evidence="2 3">
    <name type="scientific">Parahalioglobus pacificus</name>
    <dbReference type="NCBI Taxonomy" id="930806"/>
    <lineage>
        <taxon>Bacteria</taxon>
        <taxon>Pseudomonadati</taxon>
        <taxon>Pseudomonadota</taxon>
        <taxon>Gammaproteobacteria</taxon>
        <taxon>Cellvibrionales</taxon>
        <taxon>Halieaceae</taxon>
        <taxon>Parahalioglobus</taxon>
    </lineage>
</organism>
<dbReference type="InterPro" id="IPR036388">
    <property type="entry name" value="WH-like_DNA-bd_sf"/>
</dbReference>
<accession>A0A918XLU2</accession>
<reference evidence="2" key="1">
    <citation type="journal article" date="2014" name="Int. J. Syst. Evol. Microbiol.">
        <title>Complete genome sequence of Corynebacterium casei LMG S-19264T (=DSM 44701T), isolated from a smear-ripened cheese.</title>
        <authorList>
            <consortium name="US DOE Joint Genome Institute (JGI-PGF)"/>
            <person name="Walter F."/>
            <person name="Albersmeier A."/>
            <person name="Kalinowski J."/>
            <person name="Ruckert C."/>
        </authorList>
    </citation>
    <scope>NUCLEOTIDE SEQUENCE</scope>
    <source>
        <strain evidence="2">KCTC 23430</strain>
    </source>
</reference>
<name>A0A918XLU2_9GAMM</name>
<dbReference type="GO" id="GO:0003700">
    <property type="term" value="F:DNA-binding transcription factor activity"/>
    <property type="evidence" value="ECO:0007669"/>
    <property type="project" value="InterPro"/>
</dbReference>
<dbReference type="InterPro" id="IPR000835">
    <property type="entry name" value="HTH_MarR-typ"/>
</dbReference>
<sequence>MSADSTQDKLSLQSFLPYRCTRLAQSMSVALSRIYTSEFGLSVADWRIIVTLAEHGELTGRTLTERTTMDKVRVSRALASLEQRSLVRRRPCEQDSRAALVALTEAGLALYRELAPQALAWEADLSSAFSAGERDTFLNLLDKLETQLAQLGKTAP</sequence>
<reference evidence="2" key="2">
    <citation type="submission" date="2020-09" db="EMBL/GenBank/DDBJ databases">
        <authorList>
            <person name="Sun Q."/>
            <person name="Kim S."/>
        </authorList>
    </citation>
    <scope>NUCLEOTIDE SEQUENCE</scope>
    <source>
        <strain evidence="2">KCTC 23430</strain>
    </source>
</reference>
<dbReference type="EMBL" id="BMYM01000003">
    <property type="protein sequence ID" value="GHD38452.1"/>
    <property type="molecule type" value="Genomic_DNA"/>
</dbReference>
<keyword evidence="3" id="KW-1185">Reference proteome</keyword>
<evidence type="ECO:0000313" key="2">
    <source>
        <dbReference type="EMBL" id="GHD38452.1"/>
    </source>
</evidence>
<evidence type="ECO:0000259" key="1">
    <source>
        <dbReference type="PROSITE" id="PS50995"/>
    </source>
</evidence>
<comment type="caution">
    <text evidence="2">The sequence shown here is derived from an EMBL/GenBank/DDBJ whole genome shotgun (WGS) entry which is preliminary data.</text>
</comment>
<protein>
    <submittedName>
        <fullName evidence="2">MarR family transcriptional regulator</fullName>
    </submittedName>
</protein>
<gene>
    <name evidence="2" type="ORF">GCM10007053_29090</name>
</gene>
<dbReference type="PANTHER" id="PTHR33164">
    <property type="entry name" value="TRANSCRIPTIONAL REGULATOR, MARR FAMILY"/>
    <property type="match status" value="1"/>
</dbReference>
<dbReference type="AlphaFoldDB" id="A0A918XLU2"/>
<evidence type="ECO:0000313" key="3">
    <source>
        <dbReference type="Proteomes" id="UP000644693"/>
    </source>
</evidence>
<dbReference type="Proteomes" id="UP000644693">
    <property type="component" value="Unassembled WGS sequence"/>
</dbReference>